<dbReference type="GO" id="GO:0016616">
    <property type="term" value="F:oxidoreductase activity, acting on the CH-OH group of donors, NAD or NADP as acceptor"/>
    <property type="evidence" value="ECO:0007669"/>
    <property type="project" value="InterPro"/>
</dbReference>
<keyword evidence="2 4" id="KW-0560">Oxidoreductase</keyword>
<dbReference type="GO" id="GO:0051287">
    <property type="term" value="F:NAD binding"/>
    <property type="evidence" value="ECO:0007669"/>
    <property type="project" value="InterPro"/>
</dbReference>
<evidence type="ECO:0000256" key="1">
    <source>
        <dbReference type="ARBA" id="ARBA00005854"/>
    </source>
</evidence>
<dbReference type="AlphaFoldDB" id="A0A9X3AU66"/>
<dbReference type="InterPro" id="IPR036291">
    <property type="entry name" value="NAD(P)-bd_dom_sf"/>
</dbReference>
<evidence type="ECO:0000256" key="3">
    <source>
        <dbReference type="ARBA" id="ARBA00023027"/>
    </source>
</evidence>
<dbReference type="Proteomes" id="UP001155546">
    <property type="component" value="Unassembled WGS sequence"/>
</dbReference>
<keyword evidence="3" id="KW-0520">NAD</keyword>
<dbReference type="SUPFAM" id="SSF51735">
    <property type="entry name" value="NAD(P)-binding Rossmann-fold domains"/>
    <property type="match status" value="1"/>
</dbReference>
<dbReference type="PANTHER" id="PTHR43761">
    <property type="entry name" value="D-ISOMER SPECIFIC 2-HYDROXYACID DEHYDROGENASE FAMILY PROTEIN (AFU_ORTHOLOGUE AFUA_1G13630)"/>
    <property type="match status" value="1"/>
</dbReference>
<evidence type="ECO:0000259" key="6">
    <source>
        <dbReference type="Pfam" id="PF02826"/>
    </source>
</evidence>
<comment type="similarity">
    <text evidence="1 4">Belongs to the D-isomer specific 2-hydroxyacid dehydrogenase family.</text>
</comment>
<organism evidence="7 8">
    <name type="scientific">Shewanella holmiensis</name>
    <dbReference type="NCBI Taxonomy" id="2952222"/>
    <lineage>
        <taxon>Bacteria</taxon>
        <taxon>Pseudomonadati</taxon>
        <taxon>Pseudomonadota</taxon>
        <taxon>Gammaproteobacteria</taxon>
        <taxon>Alteromonadales</taxon>
        <taxon>Shewanellaceae</taxon>
        <taxon>Shewanella</taxon>
    </lineage>
</organism>
<dbReference type="InterPro" id="IPR006139">
    <property type="entry name" value="D-isomer_2_OHA_DH_cat_dom"/>
</dbReference>
<dbReference type="InterPro" id="IPR006140">
    <property type="entry name" value="D-isomer_DH_NAD-bd"/>
</dbReference>
<evidence type="ECO:0000259" key="5">
    <source>
        <dbReference type="Pfam" id="PF00389"/>
    </source>
</evidence>
<dbReference type="EMBL" id="JAMTCD010000003">
    <property type="protein sequence ID" value="MCT7940924.1"/>
    <property type="molecule type" value="Genomic_DNA"/>
</dbReference>
<dbReference type="Pfam" id="PF00389">
    <property type="entry name" value="2-Hacid_dh"/>
    <property type="match status" value="1"/>
</dbReference>
<evidence type="ECO:0000256" key="4">
    <source>
        <dbReference type="RuleBase" id="RU003719"/>
    </source>
</evidence>
<protein>
    <submittedName>
        <fullName evidence="7">D-2-hydroxyacid dehydrogenase</fullName>
    </submittedName>
</protein>
<dbReference type="SUPFAM" id="SSF52283">
    <property type="entry name" value="Formate/glycerate dehydrogenase catalytic domain-like"/>
    <property type="match status" value="1"/>
</dbReference>
<dbReference type="CDD" id="cd12162">
    <property type="entry name" value="2-Hacid_dh_4"/>
    <property type="match status" value="1"/>
</dbReference>
<accession>A0A9X3AU66</accession>
<dbReference type="Pfam" id="PF02826">
    <property type="entry name" value="2-Hacid_dh_C"/>
    <property type="match status" value="1"/>
</dbReference>
<reference evidence="7" key="1">
    <citation type="journal article" date="2023" name="Int. J. Syst. Evol. Microbiol.">
        <title>&lt;i&gt;Shewanella septentrionalis&lt;/i&gt; sp. nov. and &lt;i&gt;Shewanella holmiensis&lt;/i&gt; sp. nov., isolated from Baltic Sea water and sediments.</title>
        <authorList>
            <person name="Martin-Rodriguez A.J."/>
            <person name="Thorell K."/>
            <person name="Joffre E."/>
            <person name="Jensie-Markopoulos S."/>
            <person name="Moore E.R.B."/>
            <person name="Sjoling A."/>
        </authorList>
    </citation>
    <scope>NUCLEOTIDE SEQUENCE</scope>
    <source>
        <strain evidence="7">SP1S2-7</strain>
    </source>
</reference>
<evidence type="ECO:0000313" key="7">
    <source>
        <dbReference type="EMBL" id="MCT7940924.1"/>
    </source>
</evidence>
<sequence length="316" mass="34562">MNIVILDGYTLNPGDLSWNGFSDLAEQCQVYEHTLAADVVNRCQDCDIVLTNKTALTADVIRQLPQVKYIGVLATGTNVVDVAFAKQQGIVVTNVPAYGPDAVAQMVFAHILHHSQHVALHDHAVKQGGWTQQRDFCFTLKPLMSLKGKILGLVGYGDIAQQVATIALAFGMKVLIHTPQRKKHLPQGVSWCELNELLPQAQFLSLHCPLTEATYRMINATTLKALPLNAMVINTARGDLIDEQALANWLNQNQGYASVDVLSTEPPQANNPLLSADNMSITPHIAWATTEARQNLMNIAVNNVVQYINGTPINLV</sequence>
<gene>
    <name evidence="7" type="ORF">NE535_03800</name>
</gene>
<dbReference type="RefSeq" id="WP_261297357.1">
    <property type="nucleotide sequence ID" value="NZ_JAMTCD010000003.1"/>
</dbReference>
<comment type="caution">
    <text evidence="7">The sequence shown here is derived from an EMBL/GenBank/DDBJ whole genome shotgun (WGS) entry which is preliminary data.</text>
</comment>
<dbReference type="PANTHER" id="PTHR43761:SF1">
    <property type="entry name" value="D-ISOMER SPECIFIC 2-HYDROXYACID DEHYDROGENASE CATALYTIC DOMAIN-CONTAINING PROTEIN-RELATED"/>
    <property type="match status" value="1"/>
</dbReference>
<proteinExistence type="inferred from homology"/>
<dbReference type="PROSITE" id="PS00671">
    <property type="entry name" value="D_2_HYDROXYACID_DH_3"/>
    <property type="match status" value="1"/>
</dbReference>
<feature type="domain" description="D-isomer specific 2-hydroxyacid dehydrogenase catalytic" evidence="5">
    <location>
        <begin position="27"/>
        <end position="315"/>
    </location>
</feature>
<dbReference type="Gene3D" id="3.40.50.720">
    <property type="entry name" value="NAD(P)-binding Rossmann-like Domain"/>
    <property type="match status" value="2"/>
</dbReference>
<feature type="domain" description="D-isomer specific 2-hydroxyacid dehydrogenase NAD-binding" evidence="6">
    <location>
        <begin position="108"/>
        <end position="286"/>
    </location>
</feature>
<evidence type="ECO:0000313" key="8">
    <source>
        <dbReference type="Proteomes" id="UP001155546"/>
    </source>
</evidence>
<dbReference type="PROSITE" id="PS00670">
    <property type="entry name" value="D_2_HYDROXYACID_DH_2"/>
    <property type="match status" value="1"/>
</dbReference>
<keyword evidence="8" id="KW-1185">Reference proteome</keyword>
<evidence type="ECO:0000256" key="2">
    <source>
        <dbReference type="ARBA" id="ARBA00023002"/>
    </source>
</evidence>
<dbReference type="InterPro" id="IPR050418">
    <property type="entry name" value="D-iso_2-hydroxyacid_DH_PdxB"/>
</dbReference>
<dbReference type="InterPro" id="IPR029753">
    <property type="entry name" value="D-isomer_DH_CS"/>
</dbReference>
<name>A0A9X3AU66_9GAMM</name>